<evidence type="ECO:0000313" key="3">
    <source>
        <dbReference type="Proteomes" id="UP001165082"/>
    </source>
</evidence>
<keyword evidence="3" id="KW-1185">Reference proteome</keyword>
<organism evidence="2 3">
    <name type="scientific">Triparma retinervis</name>
    <dbReference type="NCBI Taxonomy" id="2557542"/>
    <lineage>
        <taxon>Eukaryota</taxon>
        <taxon>Sar</taxon>
        <taxon>Stramenopiles</taxon>
        <taxon>Ochrophyta</taxon>
        <taxon>Bolidophyceae</taxon>
        <taxon>Parmales</taxon>
        <taxon>Triparmaceae</taxon>
        <taxon>Triparma</taxon>
    </lineage>
</organism>
<dbReference type="Proteomes" id="UP001165082">
    <property type="component" value="Unassembled WGS sequence"/>
</dbReference>
<evidence type="ECO:0000256" key="1">
    <source>
        <dbReference type="SAM" id="MobiDB-lite"/>
    </source>
</evidence>
<reference evidence="2" key="1">
    <citation type="submission" date="2022-07" db="EMBL/GenBank/DDBJ databases">
        <title>Genome analysis of Parmales, a sister group of diatoms, reveals the evolutionary specialization of diatoms from phago-mixotrophs to photoautotrophs.</title>
        <authorList>
            <person name="Ban H."/>
            <person name="Sato S."/>
            <person name="Yoshikawa S."/>
            <person name="Kazumasa Y."/>
            <person name="Nakamura Y."/>
            <person name="Ichinomiya M."/>
            <person name="Saitoh K."/>
            <person name="Sato N."/>
            <person name="Blanc-Mathieu R."/>
            <person name="Endo H."/>
            <person name="Kuwata A."/>
            <person name="Ogata H."/>
        </authorList>
    </citation>
    <scope>NUCLEOTIDE SEQUENCE</scope>
</reference>
<sequence length="246" mass="27327">MQHGTVAPQNMDRSTTPGPPMPLLGIAKEMKNPDGSTAMLKVVWSCWNGQGQLFIDSSEDINKREPFSDDIMTTVPPELAAKGLKQEHWTKFTRACLVANQEREWGSDLVCCQCAVGCSCFCCCGLNWWLYNIWLFSIYKAWDTKIRNATKDLNDALKPLGIFAKTQSIDGMDVFHQKSIGGGGQMGAVRNTQRWVAFAFDDNAIQHLKAENNVYTGNDLNFRANQSISCCGPNPTPLGNEFCMEA</sequence>
<dbReference type="EMBL" id="BRXZ01000705">
    <property type="protein sequence ID" value="GMH51461.1"/>
    <property type="molecule type" value="Genomic_DNA"/>
</dbReference>
<dbReference type="AlphaFoldDB" id="A0A9W6ZG07"/>
<feature type="compositionally biased region" description="Polar residues" evidence="1">
    <location>
        <begin position="7"/>
        <end position="16"/>
    </location>
</feature>
<name>A0A9W6ZG07_9STRA</name>
<evidence type="ECO:0000313" key="2">
    <source>
        <dbReference type="EMBL" id="GMH51461.1"/>
    </source>
</evidence>
<feature type="region of interest" description="Disordered" evidence="1">
    <location>
        <begin position="1"/>
        <end position="24"/>
    </location>
</feature>
<gene>
    <name evidence="2" type="ORF">TrRE_jg11137</name>
</gene>
<proteinExistence type="predicted"/>
<protein>
    <submittedName>
        <fullName evidence="2">Uncharacterized protein</fullName>
    </submittedName>
</protein>
<accession>A0A9W6ZG07</accession>
<comment type="caution">
    <text evidence="2">The sequence shown here is derived from an EMBL/GenBank/DDBJ whole genome shotgun (WGS) entry which is preliminary data.</text>
</comment>